<dbReference type="InterPro" id="IPR036291">
    <property type="entry name" value="NAD(P)-bd_dom_sf"/>
</dbReference>
<dbReference type="InterPro" id="IPR005913">
    <property type="entry name" value="dTDP_dehydrorham_reduct"/>
</dbReference>
<comment type="pathway">
    <text evidence="1 6">Carbohydrate biosynthesis; dTDP-L-rhamnose biosynthesis.</text>
</comment>
<comment type="caution">
    <text evidence="8">The sequence shown here is derived from an EMBL/GenBank/DDBJ whole genome shotgun (WGS) entry which is preliminary data.</text>
</comment>
<proteinExistence type="inferred from homology"/>
<comment type="function">
    <text evidence="6">Catalyzes the reduction of dTDP-6-deoxy-L-lyxo-4-hexulose to yield dTDP-L-rhamnose.</text>
</comment>
<keyword evidence="6" id="KW-0560">Oxidoreductase</keyword>
<dbReference type="RefSeq" id="WP_089450035.1">
    <property type="nucleotide sequence ID" value="NZ_NKFA01000003.1"/>
</dbReference>
<accession>A0A228J106</accession>
<dbReference type="PANTHER" id="PTHR10491:SF4">
    <property type="entry name" value="METHIONINE ADENOSYLTRANSFERASE 2 SUBUNIT BETA"/>
    <property type="match status" value="1"/>
</dbReference>
<dbReference type="EC" id="1.1.1.133" evidence="3 6"/>
<dbReference type="UniPathway" id="UPA00124"/>
<gene>
    <name evidence="8" type="primary">rfbD</name>
    <name evidence="8" type="ORF">CFB84_04280</name>
</gene>
<protein>
    <recommendedName>
        <fullName evidence="4 6">dTDP-4-dehydrorhamnose reductase</fullName>
        <ecNumber evidence="3 6">1.1.1.133</ecNumber>
    </recommendedName>
</protein>
<dbReference type="OrthoDB" id="9803892at2"/>
<dbReference type="NCBIfam" id="TIGR01214">
    <property type="entry name" value="rmlD"/>
    <property type="match status" value="1"/>
</dbReference>
<feature type="domain" description="RmlD-like substrate binding" evidence="7">
    <location>
        <begin position="6"/>
        <end position="296"/>
    </location>
</feature>
<dbReference type="InterPro" id="IPR029903">
    <property type="entry name" value="RmlD-like-bd"/>
</dbReference>
<organism evidence="8 9">
    <name type="scientific">Burkholderia aenigmatica</name>
    <dbReference type="NCBI Taxonomy" id="2015348"/>
    <lineage>
        <taxon>Bacteria</taxon>
        <taxon>Pseudomonadati</taxon>
        <taxon>Pseudomonadota</taxon>
        <taxon>Betaproteobacteria</taxon>
        <taxon>Burkholderiales</taxon>
        <taxon>Burkholderiaceae</taxon>
        <taxon>Burkholderia</taxon>
        <taxon>Burkholderia cepacia complex</taxon>
    </lineage>
</organism>
<comment type="cofactor">
    <cofactor evidence="6">
        <name>Mg(2+)</name>
        <dbReference type="ChEBI" id="CHEBI:18420"/>
    </cofactor>
    <text evidence="6">Binds 1 Mg(2+) ion per monomer.</text>
</comment>
<dbReference type="Proteomes" id="UP000214600">
    <property type="component" value="Unassembled WGS sequence"/>
</dbReference>
<evidence type="ECO:0000256" key="2">
    <source>
        <dbReference type="ARBA" id="ARBA00010944"/>
    </source>
</evidence>
<dbReference type="EMBL" id="NKFA01000003">
    <property type="protein sequence ID" value="OXI48177.1"/>
    <property type="molecule type" value="Genomic_DNA"/>
</dbReference>
<comment type="similarity">
    <text evidence="2 6">Belongs to the dTDP-4-dehydrorhamnose reductase family.</text>
</comment>
<dbReference type="Gene3D" id="3.40.50.720">
    <property type="entry name" value="NAD(P)-binding Rossmann-like Domain"/>
    <property type="match status" value="1"/>
</dbReference>
<dbReference type="Gene3D" id="3.90.25.10">
    <property type="entry name" value="UDP-galactose 4-epimerase, domain 1"/>
    <property type="match status" value="1"/>
</dbReference>
<dbReference type="GO" id="GO:0008831">
    <property type="term" value="F:dTDP-4-dehydrorhamnose reductase activity"/>
    <property type="evidence" value="ECO:0007669"/>
    <property type="project" value="UniProtKB-EC"/>
</dbReference>
<evidence type="ECO:0000256" key="4">
    <source>
        <dbReference type="ARBA" id="ARBA00017099"/>
    </source>
</evidence>
<sequence>MSDARRILVTGVGGQVGFALARSLQGLGRVVAVDRAALDLADPDRIRAVVRDVRPALIVNPAAYTAVDQAERDEDAAMRINAIAPGVLAEEAKALGAALIHYSTDYVFDGAKASPYVETDTPAPQNVYGSSKLAGERAIEAVGAAAIVFRTSWVYGARGRNFLLTMLRLAAERRELKIVADQIGAPTWANTIATMTAHVVAQALAANDAPAWWASRSGVYHLTAGGETSWHGFASAIVELAALESRPLVVPIPSSEYPTPAVRPPNSRLSNEKLLRTFGLAAPDWRDALALCLAEIRRD</sequence>
<evidence type="ECO:0000313" key="8">
    <source>
        <dbReference type="EMBL" id="OXI48177.1"/>
    </source>
</evidence>
<dbReference type="SUPFAM" id="SSF51735">
    <property type="entry name" value="NAD(P)-binding Rossmann-fold domains"/>
    <property type="match status" value="1"/>
</dbReference>
<evidence type="ECO:0000313" key="9">
    <source>
        <dbReference type="Proteomes" id="UP000214600"/>
    </source>
</evidence>
<reference evidence="9" key="1">
    <citation type="submission" date="2017-06" db="EMBL/GenBank/DDBJ databases">
        <authorList>
            <person name="LiPuma J."/>
            <person name="Spilker T."/>
        </authorList>
    </citation>
    <scope>NUCLEOTIDE SEQUENCE [LARGE SCALE GENOMIC DNA]</scope>
    <source>
        <strain evidence="9">AU17325</strain>
    </source>
</reference>
<dbReference type="Pfam" id="PF04321">
    <property type="entry name" value="RmlD_sub_bind"/>
    <property type="match status" value="1"/>
</dbReference>
<comment type="catalytic activity">
    <reaction evidence="5 6">
        <text>dTDP-beta-L-rhamnose + NADP(+) = dTDP-4-dehydro-beta-L-rhamnose + NADPH + H(+)</text>
        <dbReference type="Rhea" id="RHEA:21796"/>
        <dbReference type="ChEBI" id="CHEBI:15378"/>
        <dbReference type="ChEBI" id="CHEBI:57510"/>
        <dbReference type="ChEBI" id="CHEBI:57783"/>
        <dbReference type="ChEBI" id="CHEBI:58349"/>
        <dbReference type="ChEBI" id="CHEBI:62830"/>
        <dbReference type="EC" id="1.1.1.133"/>
    </reaction>
</comment>
<reference evidence="8 9" key="2">
    <citation type="submission" date="2017-08" db="EMBL/GenBank/DDBJ databases">
        <title>WGS of novel Burkholderia cepaca complex species.</title>
        <authorList>
            <person name="Lipuma J."/>
            <person name="Spilker T."/>
        </authorList>
    </citation>
    <scope>NUCLEOTIDE SEQUENCE [LARGE SCALE GENOMIC DNA]</scope>
    <source>
        <strain evidence="8 9">AU17325</strain>
    </source>
</reference>
<evidence type="ECO:0000259" key="7">
    <source>
        <dbReference type="Pfam" id="PF04321"/>
    </source>
</evidence>
<evidence type="ECO:0000256" key="6">
    <source>
        <dbReference type="RuleBase" id="RU364082"/>
    </source>
</evidence>
<dbReference type="GO" id="GO:0005829">
    <property type="term" value="C:cytosol"/>
    <property type="evidence" value="ECO:0007669"/>
    <property type="project" value="TreeGrafter"/>
</dbReference>
<name>A0A228J106_9BURK</name>
<dbReference type="AlphaFoldDB" id="A0A228J106"/>
<evidence type="ECO:0000256" key="1">
    <source>
        <dbReference type="ARBA" id="ARBA00004781"/>
    </source>
</evidence>
<dbReference type="GO" id="GO:0019305">
    <property type="term" value="P:dTDP-rhamnose biosynthetic process"/>
    <property type="evidence" value="ECO:0007669"/>
    <property type="project" value="UniProtKB-UniPathway"/>
</dbReference>
<evidence type="ECO:0000256" key="3">
    <source>
        <dbReference type="ARBA" id="ARBA00012929"/>
    </source>
</evidence>
<evidence type="ECO:0000256" key="5">
    <source>
        <dbReference type="ARBA" id="ARBA00048200"/>
    </source>
</evidence>
<dbReference type="PANTHER" id="PTHR10491">
    <property type="entry name" value="DTDP-4-DEHYDRORHAMNOSE REDUCTASE"/>
    <property type="match status" value="1"/>
</dbReference>
<keyword evidence="6" id="KW-0521">NADP</keyword>
<dbReference type="CDD" id="cd05254">
    <property type="entry name" value="dTDP_HR_like_SDR_e"/>
    <property type="match status" value="1"/>
</dbReference>